<organism evidence="1 2">
    <name type="scientific">Bradyrhizobium centrolobii</name>
    <dbReference type="NCBI Taxonomy" id="1505087"/>
    <lineage>
        <taxon>Bacteria</taxon>
        <taxon>Pseudomonadati</taxon>
        <taxon>Pseudomonadota</taxon>
        <taxon>Alphaproteobacteria</taxon>
        <taxon>Hyphomicrobiales</taxon>
        <taxon>Nitrobacteraceae</taxon>
        <taxon>Bradyrhizobium</taxon>
    </lineage>
</organism>
<evidence type="ECO:0000313" key="1">
    <source>
        <dbReference type="EMBL" id="OAF13840.1"/>
    </source>
</evidence>
<name>A0A176Z0K0_9BRAD</name>
<keyword evidence="2" id="KW-1185">Reference proteome</keyword>
<proteinExistence type="predicted"/>
<evidence type="ECO:0000313" key="2">
    <source>
        <dbReference type="Proteomes" id="UP000076959"/>
    </source>
</evidence>
<dbReference type="EMBL" id="LUUB01000033">
    <property type="protein sequence ID" value="OAF13840.1"/>
    <property type="molecule type" value="Genomic_DNA"/>
</dbReference>
<sequence length="68" mass="7877">MRSWQIRNEGRDYYERGISAGQIAICRLQKKVKVSMADEAARKINRFKRHTSRISKTSAYCEGAILTQ</sequence>
<comment type="caution">
    <text evidence="1">The sequence shown here is derived from an EMBL/GenBank/DDBJ whole genome shotgun (WGS) entry which is preliminary data.</text>
</comment>
<accession>A0A176Z0K0</accession>
<dbReference type="AlphaFoldDB" id="A0A176Z0K0"/>
<gene>
    <name evidence="1" type="ORF">AYJ54_43215</name>
</gene>
<reference evidence="1 2" key="1">
    <citation type="submission" date="2016-03" db="EMBL/GenBank/DDBJ databases">
        <title>Draft Genome Sequence of the Strain BR 10245 (Bradyrhizobium sp.) isolated from nodules of Centrolobium paraense.</title>
        <authorList>
            <person name="Simoes-Araujo J.L.Sr."/>
            <person name="Barauna A.C."/>
            <person name="Silva K."/>
            <person name="Zilli J.E."/>
        </authorList>
    </citation>
    <scope>NUCLEOTIDE SEQUENCE [LARGE SCALE GENOMIC DNA]</scope>
    <source>
        <strain evidence="1 2">BR 10245</strain>
    </source>
</reference>
<protein>
    <submittedName>
        <fullName evidence="1">Uncharacterized protein</fullName>
    </submittedName>
</protein>
<dbReference type="Proteomes" id="UP000076959">
    <property type="component" value="Unassembled WGS sequence"/>
</dbReference>